<keyword evidence="2" id="KW-1185">Reference proteome</keyword>
<accession>A0A2V3V2E2</accession>
<organism evidence="1 2">
    <name type="scientific">Blastomonas natatoria</name>
    <dbReference type="NCBI Taxonomy" id="34015"/>
    <lineage>
        <taxon>Bacteria</taxon>
        <taxon>Pseudomonadati</taxon>
        <taxon>Pseudomonadota</taxon>
        <taxon>Alphaproteobacteria</taxon>
        <taxon>Sphingomonadales</taxon>
        <taxon>Sphingomonadaceae</taxon>
        <taxon>Blastomonas</taxon>
    </lineage>
</organism>
<comment type="caution">
    <text evidence="1">The sequence shown here is derived from an EMBL/GenBank/DDBJ whole genome shotgun (WGS) entry which is preliminary data.</text>
</comment>
<dbReference type="Proteomes" id="UP000248014">
    <property type="component" value="Unassembled WGS sequence"/>
</dbReference>
<proteinExistence type="predicted"/>
<evidence type="ECO:0000313" key="1">
    <source>
        <dbReference type="EMBL" id="PXW75956.1"/>
    </source>
</evidence>
<gene>
    <name evidence="1" type="ORF">C7451_106120</name>
</gene>
<reference evidence="1 2" key="1">
    <citation type="submission" date="2018-05" db="EMBL/GenBank/DDBJ databases">
        <title>Genomic Encyclopedia of Type Strains, Phase IV (KMG-IV): sequencing the most valuable type-strain genomes for metagenomic binning, comparative biology and taxonomic classification.</title>
        <authorList>
            <person name="Goeker M."/>
        </authorList>
    </citation>
    <scope>NUCLEOTIDE SEQUENCE [LARGE SCALE GENOMIC DNA]</scope>
    <source>
        <strain evidence="1 2">DSM 3183</strain>
    </source>
</reference>
<dbReference type="EMBL" id="QJJM01000006">
    <property type="protein sequence ID" value="PXW75956.1"/>
    <property type="molecule type" value="Genomic_DNA"/>
</dbReference>
<name>A0A2V3V2E2_9SPHN</name>
<dbReference type="AlphaFoldDB" id="A0A2V3V2E2"/>
<protein>
    <submittedName>
        <fullName evidence="1">Uncharacterized protein</fullName>
    </submittedName>
</protein>
<sequence length="101" mass="10200">MKVYGHPAPCLVTLIDGGPGMVVEPLRFIPVSELPLPSGRALGTAGEVAPFSAYPATQNTGPRYSLTADTVRGCEGDAASVQKACGGSGVRRAPGSIASTD</sequence>
<evidence type="ECO:0000313" key="2">
    <source>
        <dbReference type="Proteomes" id="UP000248014"/>
    </source>
</evidence>